<dbReference type="AlphaFoldDB" id="A0A8T4H1L0"/>
<dbReference type="InterPro" id="IPR035906">
    <property type="entry name" value="MetI-like_sf"/>
</dbReference>
<dbReference type="GO" id="GO:0055085">
    <property type="term" value="P:transmembrane transport"/>
    <property type="evidence" value="ECO:0007669"/>
    <property type="project" value="InterPro"/>
</dbReference>
<accession>A0A8T4H1L0</accession>
<keyword evidence="4 7" id="KW-0812">Transmembrane</keyword>
<feature type="transmembrane region" description="Helical" evidence="7">
    <location>
        <begin position="275"/>
        <end position="301"/>
    </location>
</feature>
<evidence type="ECO:0000256" key="2">
    <source>
        <dbReference type="ARBA" id="ARBA00022448"/>
    </source>
</evidence>
<evidence type="ECO:0000256" key="3">
    <source>
        <dbReference type="ARBA" id="ARBA00022475"/>
    </source>
</evidence>
<dbReference type="CDD" id="cd06261">
    <property type="entry name" value="TM_PBP2"/>
    <property type="match status" value="1"/>
</dbReference>
<comment type="caution">
    <text evidence="9">The sequence shown here is derived from an EMBL/GenBank/DDBJ whole genome shotgun (WGS) entry which is preliminary data.</text>
</comment>
<name>A0A8T4H1L0_9EURY</name>
<comment type="subcellular location">
    <subcellularLocation>
        <location evidence="1 7">Cell membrane</location>
        <topology evidence="1 7">Multi-pass membrane protein</topology>
    </subcellularLocation>
</comment>
<gene>
    <name evidence="9" type="ORF">J2753_002745</name>
</gene>
<reference evidence="9" key="1">
    <citation type="submission" date="2021-03" db="EMBL/GenBank/DDBJ databases">
        <title>Genomic Encyclopedia of Type Strains, Phase IV (KMG-IV): sequencing the most valuable type-strain genomes for metagenomic binning, comparative biology and taxonomic classification.</title>
        <authorList>
            <person name="Goeker M."/>
        </authorList>
    </citation>
    <scope>NUCLEOTIDE SEQUENCE</scope>
    <source>
        <strain evidence="9">DSM 26232</strain>
    </source>
</reference>
<dbReference type="EMBL" id="JAGGLC010000006">
    <property type="protein sequence ID" value="MBP1988233.1"/>
    <property type="molecule type" value="Genomic_DNA"/>
</dbReference>
<dbReference type="PROSITE" id="PS50928">
    <property type="entry name" value="ABC_TM1"/>
    <property type="match status" value="1"/>
</dbReference>
<dbReference type="Proteomes" id="UP000823736">
    <property type="component" value="Unassembled WGS sequence"/>
</dbReference>
<evidence type="ECO:0000313" key="10">
    <source>
        <dbReference type="Proteomes" id="UP000823736"/>
    </source>
</evidence>
<keyword evidence="6 7" id="KW-0472">Membrane</keyword>
<feature type="transmembrane region" description="Helical" evidence="7">
    <location>
        <begin position="12"/>
        <end position="31"/>
    </location>
</feature>
<feature type="transmembrane region" description="Helical" evidence="7">
    <location>
        <begin position="228"/>
        <end position="251"/>
    </location>
</feature>
<comment type="similarity">
    <text evidence="7">Belongs to the binding-protein-dependent transport system permease family.</text>
</comment>
<protein>
    <submittedName>
        <fullName evidence="9">Peptide/nickel transport system permease protein</fullName>
    </submittedName>
</protein>
<keyword evidence="3" id="KW-1003">Cell membrane</keyword>
<proteinExistence type="inferred from homology"/>
<keyword evidence="10" id="KW-1185">Reference proteome</keyword>
<dbReference type="SUPFAM" id="SSF161098">
    <property type="entry name" value="MetI-like"/>
    <property type="match status" value="1"/>
</dbReference>
<dbReference type="InterPro" id="IPR000515">
    <property type="entry name" value="MetI-like"/>
</dbReference>
<evidence type="ECO:0000256" key="4">
    <source>
        <dbReference type="ARBA" id="ARBA00022692"/>
    </source>
</evidence>
<feature type="transmembrane region" description="Helical" evidence="7">
    <location>
        <begin position="171"/>
        <end position="189"/>
    </location>
</feature>
<evidence type="ECO:0000259" key="8">
    <source>
        <dbReference type="PROSITE" id="PS50928"/>
    </source>
</evidence>
<feature type="transmembrane region" description="Helical" evidence="7">
    <location>
        <begin position="111"/>
        <end position="132"/>
    </location>
</feature>
<dbReference type="OrthoDB" id="44105at2157"/>
<evidence type="ECO:0000256" key="7">
    <source>
        <dbReference type="RuleBase" id="RU363032"/>
    </source>
</evidence>
<dbReference type="PANTHER" id="PTHR30465:SF0">
    <property type="entry name" value="OLIGOPEPTIDE TRANSPORT SYSTEM PERMEASE PROTEIN APPB"/>
    <property type="match status" value="1"/>
</dbReference>
<evidence type="ECO:0000313" key="9">
    <source>
        <dbReference type="EMBL" id="MBP1988233.1"/>
    </source>
</evidence>
<feature type="domain" description="ABC transmembrane type-1" evidence="8">
    <location>
        <begin position="105"/>
        <end position="294"/>
    </location>
</feature>
<keyword evidence="2 7" id="KW-0813">Transport</keyword>
<dbReference type="GO" id="GO:0005886">
    <property type="term" value="C:plasma membrane"/>
    <property type="evidence" value="ECO:0007669"/>
    <property type="project" value="UniProtKB-SubCell"/>
</dbReference>
<evidence type="ECO:0000256" key="1">
    <source>
        <dbReference type="ARBA" id="ARBA00004651"/>
    </source>
</evidence>
<dbReference type="RefSeq" id="WP_209492566.1">
    <property type="nucleotide sequence ID" value="NZ_JAGGLC010000006.1"/>
</dbReference>
<keyword evidence="5 7" id="KW-1133">Transmembrane helix</keyword>
<organism evidence="9 10">
    <name type="scientific">Halolamina salifodinae</name>
    <dbReference type="NCBI Taxonomy" id="1202767"/>
    <lineage>
        <taxon>Archaea</taxon>
        <taxon>Methanobacteriati</taxon>
        <taxon>Methanobacteriota</taxon>
        <taxon>Stenosarchaea group</taxon>
        <taxon>Halobacteria</taxon>
        <taxon>Halobacteriales</taxon>
        <taxon>Haloferacaceae</taxon>
    </lineage>
</organism>
<evidence type="ECO:0000256" key="6">
    <source>
        <dbReference type="ARBA" id="ARBA00023136"/>
    </source>
</evidence>
<dbReference type="Pfam" id="PF00528">
    <property type="entry name" value="BPD_transp_1"/>
    <property type="match status" value="1"/>
</dbReference>
<dbReference type="PANTHER" id="PTHR30465">
    <property type="entry name" value="INNER MEMBRANE ABC TRANSPORTER"/>
    <property type="match status" value="1"/>
</dbReference>
<dbReference type="Gene3D" id="1.10.3720.10">
    <property type="entry name" value="MetI-like"/>
    <property type="match status" value="1"/>
</dbReference>
<evidence type="ECO:0000256" key="5">
    <source>
        <dbReference type="ARBA" id="ARBA00022989"/>
    </source>
</evidence>
<sequence length="308" mass="33709">MSLRTRVLTRAGFAVLAVYLVITLTFLVVVFTPDTNLRGMLGTALWSGATPAEMEQMRETYMAVRGRNRPLYQRYLDWMVNVTLFRWGLSASMGEPVTQVVADASLRTAKYLVPGAVTAWVVGVAAGIRSARERGSRFDRLGRLATYVLFGLPGFWLAAIAVVAIESDWALLYDVLVPAGVVAAALLAGQVSLTRSRSIDEFDADYVRYLRAKGLSEYGIDRRVLRNVLVPVLSMTAAELFSVLVLSAVVIEELLGIRGIGWLTYRATQENDIPLILGTTMVLVFVGVGGSIVTDLASAWLDPRSRES</sequence>
<feature type="transmembrane region" description="Helical" evidence="7">
    <location>
        <begin position="144"/>
        <end position="165"/>
    </location>
</feature>